<accession>A0A3S2U4S6</accession>
<reference evidence="1 2" key="1">
    <citation type="submission" date="2019-01" db="EMBL/GenBank/DDBJ databases">
        <authorList>
            <person name="Chen W.-M."/>
        </authorList>
    </citation>
    <scope>NUCLEOTIDE SEQUENCE [LARGE SCALE GENOMIC DNA]</scope>
    <source>
        <strain evidence="1 2">BBQ-12</strain>
    </source>
</reference>
<dbReference type="Pfam" id="PF14253">
    <property type="entry name" value="AbiH"/>
    <property type="match status" value="1"/>
</dbReference>
<dbReference type="Proteomes" id="UP000285211">
    <property type="component" value="Unassembled WGS sequence"/>
</dbReference>
<dbReference type="RefSeq" id="WP_128193509.1">
    <property type="nucleotide sequence ID" value="NZ_SACJ01000002.1"/>
</dbReference>
<evidence type="ECO:0000313" key="1">
    <source>
        <dbReference type="EMBL" id="RVT78300.1"/>
    </source>
</evidence>
<organism evidence="1 2">
    <name type="scientific">Flavobacterium sufflavum</name>
    <dbReference type="NCBI Taxonomy" id="1921138"/>
    <lineage>
        <taxon>Bacteria</taxon>
        <taxon>Pseudomonadati</taxon>
        <taxon>Bacteroidota</taxon>
        <taxon>Flavobacteriia</taxon>
        <taxon>Flavobacteriales</taxon>
        <taxon>Flavobacteriaceae</taxon>
        <taxon>Flavobacterium</taxon>
    </lineage>
</organism>
<comment type="caution">
    <text evidence="1">The sequence shown here is derived from an EMBL/GenBank/DDBJ whole genome shotgun (WGS) entry which is preliminary data.</text>
</comment>
<proteinExistence type="predicted"/>
<evidence type="ECO:0008006" key="3">
    <source>
        <dbReference type="Google" id="ProtNLM"/>
    </source>
</evidence>
<name>A0A3S2U4S6_9FLAO</name>
<dbReference type="OrthoDB" id="5903604at2"/>
<sequence length="387" mass="45934">MNRLVIIGNGFDLAHGLPTSYGHFIDDFWKNFKDKCKSDEYKELVHTNDSYDGYYNGYKPIKNFSDFKSNLIEYCKDYSYKYAENKLIAFTSSTTERDTIFDFKSDFFRQICDKETINNWVDIETEYYRNLINIAKSTPVKGVDKSNLVEQLNSEFELIKKLLYNYLKQEICDKYEFKIDDSNEIINYFKDEIDDINNSSFQSYSTLFLSFNYTPTARVYNDYLKSKLYSSNVNYIHGEIGNGDNPDIIFGYGDDKDENYKMIKNFNDNLFLENIKSFEYKNNDNFENLLDFLSQSKYKVYLVGHSCGLSDKYLLNQILENDNCDSIVTLYRNYEDGTDDFRNKPRDISRHFDNDRLATTRIVNKKKSRDIPQHIRFELKDDNFEKI</sequence>
<gene>
    <name evidence="1" type="ORF">EOD40_03425</name>
</gene>
<keyword evidence="2" id="KW-1185">Reference proteome</keyword>
<protein>
    <recommendedName>
        <fullName evidence="3">Bacteriophage abortive infection AbiH</fullName>
    </recommendedName>
</protein>
<dbReference type="EMBL" id="SACJ01000002">
    <property type="protein sequence ID" value="RVT78300.1"/>
    <property type="molecule type" value="Genomic_DNA"/>
</dbReference>
<dbReference type="InterPro" id="IPR025935">
    <property type="entry name" value="AbiH"/>
</dbReference>
<evidence type="ECO:0000313" key="2">
    <source>
        <dbReference type="Proteomes" id="UP000285211"/>
    </source>
</evidence>
<dbReference type="AlphaFoldDB" id="A0A3S2U4S6"/>